<feature type="domain" description="DUF4283" evidence="2">
    <location>
        <begin position="128"/>
        <end position="189"/>
    </location>
</feature>
<sequence>MKLVIKGQLRHRVAQSMLFSRLWAQKRGLGSSFSTGGKGATSSAKRPLVVTEALPKAQRGARPPPKRKPQHNAPPPTVISNAKSWKELFQSTSVSQGRETMIYTKPTETLTGEPLVVERNEVDYEDAIHQWVFEATLEAKRRNLMLKGNGFFVVTFDIEEDLQAVLEGGPWTMASQPFVIQRWSPSVKMELERLTSTPIWVKFPNLPLHRWTMDCLSKISSAIPLDRDATTIQGIRVSFARVCIKVEARAVLPDSIVVNSPIAIRKEHKVLYDWKPQACSFCNTFGHDDTMCCKKPSQTKVGEAPSKKQLQVWQEVKTQKSNVEGTIHHKPKEAQEQSFNQFASLQSEEEEVDVN</sequence>
<dbReference type="EMBL" id="JAUJYO010000007">
    <property type="protein sequence ID" value="KAK1312581.1"/>
    <property type="molecule type" value="Genomic_DNA"/>
</dbReference>
<dbReference type="PANTHER" id="PTHR31286">
    <property type="entry name" value="GLYCINE-RICH CELL WALL STRUCTURAL PROTEIN 1.8-LIKE"/>
    <property type="match status" value="1"/>
</dbReference>
<dbReference type="InterPro" id="IPR040256">
    <property type="entry name" value="At4g02000-like"/>
</dbReference>
<keyword evidence="4" id="KW-1185">Reference proteome</keyword>
<dbReference type="Pfam" id="PF14111">
    <property type="entry name" value="DUF4283"/>
    <property type="match status" value="1"/>
</dbReference>
<evidence type="ECO:0000256" key="1">
    <source>
        <dbReference type="SAM" id="MobiDB-lite"/>
    </source>
</evidence>
<protein>
    <recommendedName>
        <fullName evidence="2">DUF4283 domain-containing protein</fullName>
    </recommendedName>
</protein>
<name>A0AAV9EGH5_ACOCL</name>
<evidence type="ECO:0000259" key="2">
    <source>
        <dbReference type="Pfam" id="PF14111"/>
    </source>
</evidence>
<feature type="region of interest" description="Disordered" evidence="1">
    <location>
        <begin position="55"/>
        <end position="79"/>
    </location>
</feature>
<reference evidence="3" key="2">
    <citation type="submission" date="2023-06" db="EMBL/GenBank/DDBJ databases">
        <authorList>
            <person name="Ma L."/>
            <person name="Liu K.-W."/>
            <person name="Li Z."/>
            <person name="Hsiao Y.-Y."/>
            <person name="Qi Y."/>
            <person name="Fu T."/>
            <person name="Tang G."/>
            <person name="Zhang D."/>
            <person name="Sun W.-H."/>
            <person name="Liu D.-K."/>
            <person name="Li Y."/>
            <person name="Chen G.-Z."/>
            <person name="Liu X.-D."/>
            <person name="Liao X.-Y."/>
            <person name="Jiang Y.-T."/>
            <person name="Yu X."/>
            <person name="Hao Y."/>
            <person name="Huang J."/>
            <person name="Zhao X.-W."/>
            <person name="Ke S."/>
            <person name="Chen Y.-Y."/>
            <person name="Wu W.-L."/>
            <person name="Hsu J.-L."/>
            <person name="Lin Y.-F."/>
            <person name="Huang M.-D."/>
            <person name="Li C.-Y."/>
            <person name="Huang L."/>
            <person name="Wang Z.-W."/>
            <person name="Zhao X."/>
            <person name="Zhong W.-Y."/>
            <person name="Peng D.-H."/>
            <person name="Ahmad S."/>
            <person name="Lan S."/>
            <person name="Zhang J.-S."/>
            <person name="Tsai W.-C."/>
            <person name="Van De Peer Y."/>
            <person name="Liu Z.-J."/>
        </authorList>
    </citation>
    <scope>NUCLEOTIDE SEQUENCE</scope>
    <source>
        <strain evidence="3">CP</strain>
        <tissue evidence="3">Leaves</tissue>
    </source>
</reference>
<gene>
    <name evidence="3" type="ORF">QJS10_CPA07g00968</name>
</gene>
<organism evidence="3 4">
    <name type="scientific">Acorus calamus</name>
    <name type="common">Sweet flag</name>
    <dbReference type="NCBI Taxonomy" id="4465"/>
    <lineage>
        <taxon>Eukaryota</taxon>
        <taxon>Viridiplantae</taxon>
        <taxon>Streptophyta</taxon>
        <taxon>Embryophyta</taxon>
        <taxon>Tracheophyta</taxon>
        <taxon>Spermatophyta</taxon>
        <taxon>Magnoliopsida</taxon>
        <taxon>Liliopsida</taxon>
        <taxon>Acoraceae</taxon>
        <taxon>Acorus</taxon>
    </lineage>
</organism>
<dbReference type="AlphaFoldDB" id="A0AAV9EGH5"/>
<dbReference type="PANTHER" id="PTHR31286:SF180">
    <property type="entry name" value="OS10G0362600 PROTEIN"/>
    <property type="match status" value="1"/>
</dbReference>
<feature type="compositionally biased region" description="Polar residues" evidence="1">
    <location>
        <begin position="31"/>
        <end position="44"/>
    </location>
</feature>
<dbReference type="Proteomes" id="UP001180020">
    <property type="component" value="Unassembled WGS sequence"/>
</dbReference>
<evidence type="ECO:0000313" key="3">
    <source>
        <dbReference type="EMBL" id="KAK1312581.1"/>
    </source>
</evidence>
<proteinExistence type="predicted"/>
<evidence type="ECO:0000313" key="4">
    <source>
        <dbReference type="Proteomes" id="UP001180020"/>
    </source>
</evidence>
<comment type="caution">
    <text evidence="3">The sequence shown here is derived from an EMBL/GenBank/DDBJ whole genome shotgun (WGS) entry which is preliminary data.</text>
</comment>
<accession>A0AAV9EGH5</accession>
<reference evidence="3" key="1">
    <citation type="journal article" date="2023" name="Nat. Commun.">
        <title>Diploid and tetraploid genomes of Acorus and the evolution of monocots.</title>
        <authorList>
            <person name="Ma L."/>
            <person name="Liu K.W."/>
            <person name="Li Z."/>
            <person name="Hsiao Y.Y."/>
            <person name="Qi Y."/>
            <person name="Fu T."/>
            <person name="Tang G.D."/>
            <person name="Zhang D."/>
            <person name="Sun W.H."/>
            <person name="Liu D.K."/>
            <person name="Li Y."/>
            <person name="Chen G.Z."/>
            <person name="Liu X.D."/>
            <person name="Liao X.Y."/>
            <person name="Jiang Y.T."/>
            <person name="Yu X."/>
            <person name="Hao Y."/>
            <person name="Huang J."/>
            <person name="Zhao X.W."/>
            <person name="Ke S."/>
            <person name="Chen Y.Y."/>
            <person name="Wu W.L."/>
            <person name="Hsu J.L."/>
            <person name="Lin Y.F."/>
            <person name="Huang M.D."/>
            <person name="Li C.Y."/>
            <person name="Huang L."/>
            <person name="Wang Z.W."/>
            <person name="Zhao X."/>
            <person name="Zhong W.Y."/>
            <person name="Peng D.H."/>
            <person name="Ahmad S."/>
            <person name="Lan S."/>
            <person name="Zhang J.S."/>
            <person name="Tsai W.C."/>
            <person name="Van de Peer Y."/>
            <person name="Liu Z.J."/>
        </authorList>
    </citation>
    <scope>NUCLEOTIDE SEQUENCE</scope>
    <source>
        <strain evidence="3">CP</strain>
    </source>
</reference>
<dbReference type="InterPro" id="IPR025558">
    <property type="entry name" value="DUF4283"/>
</dbReference>
<feature type="region of interest" description="Disordered" evidence="1">
    <location>
        <begin position="31"/>
        <end position="50"/>
    </location>
</feature>